<accession>A0A9N9V7C2</accession>
<evidence type="ECO:0000313" key="3">
    <source>
        <dbReference type="Proteomes" id="UP000696573"/>
    </source>
</evidence>
<comment type="caution">
    <text evidence="2">The sequence shown here is derived from an EMBL/GenBank/DDBJ whole genome shotgun (WGS) entry which is preliminary data.</text>
</comment>
<sequence length="136" mass="14906">MSTKRLRINDLDSHAKRARPRLNASRISTNSGPAATEDMPPMTMHDDTRSIILADETTPAHQYHDSTDIGGFFAAVNSSNTAEFFDDTIGQFYITESNNVARLIAATDDDDSGMFFASIPTGDFSAPQTPHKPLEQ</sequence>
<evidence type="ECO:0000256" key="1">
    <source>
        <dbReference type="SAM" id="MobiDB-lite"/>
    </source>
</evidence>
<protein>
    <submittedName>
        <fullName evidence="2">Uncharacterized protein</fullName>
    </submittedName>
</protein>
<keyword evidence="3" id="KW-1185">Reference proteome</keyword>
<name>A0A9N9V7C2_9HYPO</name>
<proteinExistence type="predicted"/>
<reference evidence="2" key="1">
    <citation type="submission" date="2021-10" db="EMBL/GenBank/DDBJ databases">
        <authorList>
            <person name="Piombo E."/>
        </authorList>
    </citation>
    <scope>NUCLEOTIDE SEQUENCE</scope>
</reference>
<dbReference type="Proteomes" id="UP000696573">
    <property type="component" value="Unassembled WGS sequence"/>
</dbReference>
<dbReference type="EMBL" id="CABFNQ020000500">
    <property type="protein sequence ID" value="CAH0017218.1"/>
    <property type="molecule type" value="Genomic_DNA"/>
</dbReference>
<gene>
    <name evidence="2" type="ORF">CRHIZ90672A_00018498</name>
</gene>
<dbReference type="AlphaFoldDB" id="A0A9N9V7C2"/>
<evidence type="ECO:0000313" key="2">
    <source>
        <dbReference type="EMBL" id="CAH0017218.1"/>
    </source>
</evidence>
<feature type="region of interest" description="Disordered" evidence="1">
    <location>
        <begin position="1"/>
        <end position="44"/>
    </location>
</feature>
<organism evidence="2 3">
    <name type="scientific">Clonostachys rhizophaga</name>
    <dbReference type="NCBI Taxonomy" id="160324"/>
    <lineage>
        <taxon>Eukaryota</taxon>
        <taxon>Fungi</taxon>
        <taxon>Dikarya</taxon>
        <taxon>Ascomycota</taxon>
        <taxon>Pezizomycotina</taxon>
        <taxon>Sordariomycetes</taxon>
        <taxon>Hypocreomycetidae</taxon>
        <taxon>Hypocreales</taxon>
        <taxon>Bionectriaceae</taxon>
        <taxon>Clonostachys</taxon>
    </lineage>
</organism>